<evidence type="ECO:0000313" key="2">
    <source>
        <dbReference type="RefSeq" id="XP_028139824.1"/>
    </source>
</evidence>
<accession>A0A6P7FTS7</accession>
<feature type="compositionally biased region" description="Acidic residues" evidence="1">
    <location>
        <begin position="41"/>
        <end position="51"/>
    </location>
</feature>
<sequence>MTDRRYWTKPLTLSELMDEIENLSDNELPDDIIIFPPKDGEETDEESGDEDAVEISNLPGNQLRGEAEIVINDPKTHTKSEIKEDEDDIPLHAL</sequence>
<feature type="region of interest" description="Disordered" evidence="1">
    <location>
        <begin position="28"/>
        <end position="51"/>
    </location>
</feature>
<organism evidence="2">
    <name type="scientific">Diabrotica virgifera virgifera</name>
    <name type="common">western corn rootworm</name>
    <dbReference type="NCBI Taxonomy" id="50390"/>
    <lineage>
        <taxon>Eukaryota</taxon>
        <taxon>Metazoa</taxon>
        <taxon>Ecdysozoa</taxon>
        <taxon>Arthropoda</taxon>
        <taxon>Hexapoda</taxon>
        <taxon>Insecta</taxon>
        <taxon>Pterygota</taxon>
        <taxon>Neoptera</taxon>
        <taxon>Endopterygota</taxon>
        <taxon>Coleoptera</taxon>
        <taxon>Polyphaga</taxon>
        <taxon>Cucujiformia</taxon>
        <taxon>Chrysomeloidea</taxon>
        <taxon>Chrysomelidae</taxon>
        <taxon>Galerucinae</taxon>
        <taxon>Diabroticina</taxon>
        <taxon>Diabroticites</taxon>
        <taxon>Diabrotica</taxon>
    </lineage>
</organism>
<proteinExistence type="predicted"/>
<feature type="region of interest" description="Disordered" evidence="1">
    <location>
        <begin position="72"/>
        <end position="94"/>
    </location>
</feature>
<reference evidence="2" key="1">
    <citation type="submission" date="2025-08" db="UniProtKB">
        <authorList>
            <consortium name="RefSeq"/>
        </authorList>
    </citation>
    <scope>IDENTIFICATION</scope>
    <source>
        <tissue evidence="2">Whole insect</tissue>
    </source>
</reference>
<dbReference type="InParanoid" id="A0A6P7FTS7"/>
<evidence type="ECO:0000256" key="1">
    <source>
        <dbReference type="SAM" id="MobiDB-lite"/>
    </source>
</evidence>
<name>A0A6P7FTS7_DIAVI</name>
<protein>
    <submittedName>
        <fullName evidence="2">PiggyBac transposable element-derived protein 2-like</fullName>
    </submittedName>
</protein>
<dbReference type="RefSeq" id="XP_028139824.1">
    <property type="nucleotide sequence ID" value="XM_028284023.1"/>
</dbReference>
<dbReference type="AlphaFoldDB" id="A0A6P7FTS7"/>
<gene>
    <name evidence="2" type="primary">LOC114334022</name>
</gene>